<reference evidence="1 2" key="1">
    <citation type="journal article" date="2012" name="MBio">
        <title>Comparative genome analysis of three eukaryotic parasites with differing abilities to transform leukocytes reveals key mediators of Theileria-induced leukocyte transformation.</title>
        <authorList>
            <person name="Hayashida K."/>
            <person name="Hara Y."/>
            <person name="Abe T."/>
            <person name="Yamasaki C."/>
            <person name="Toyoda A."/>
            <person name="Kosuge T."/>
            <person name="Suzuki Y."/>
            <person name="Sato Y."/>
            <person name="Kawashima S."/>
            <person name="Katayama T."/>
            <person name="Wakaguri H."/>
            <person name="Inoue N."/>
            <person name="Homma K."/>
            <person name="Tada-Umezaki M."/>
            <person name="Yagi Y."/>
            <person name="Fujii Y."/>
            <person name="Habara T."/>
            <person name="Kanehisa M."/>
            <person name="Watanabe H."/>
            <person name="Ito K."/>
            <person name="Gojobori T."/>
            <person name="Sugawara H."/>
            <person name="Imanishi T."/>
            <person name="Weir W."/>
            <person name="Gardner M."/>
            <person name="Pain A."/>
            <person name="Shiels B."/>
            <person name="Hattori M."/>
            <person name="Nene V."/>
            <person name="Sugimoto C."/>
        </authorList>
    </citation>
    <scope>NUCLEOTIDE SEQUENCE [LARGE SCALE GENOMIC DNA]</scope>
    <source>
        <strain evidence="1 2">Shintoku</strain>
    </source>
</reference>
<proteinExistence type="predicted"/>
<dbReference type="eggNOG" id="ENOG502S8CU">
    <property type="taxonomic scope" value="Eukaryota"/>
</dbReference>
<accession>J4D8Y6</accession>
<evidence type="ECO:0000313" key="1">
    <source>
        <dbReference type="EMBL" id="BAM41085.1"/>
    </source>
</evidence>
<dbReference type="AlphaFoldDB" id="J4D8Y6"/>
<dbReference type="OrthoDB" id="366259at2759"/>
<dbReference type="GO" id="GO:0005673">
    <property type="term" value="C:transcription factor TFIIE complex"/>
    <property type="evidence" value="ECO:0007669"/>
    <property type="project" value="InterPro"/>
</dbReference>
<dbReference type="PANTHER" id="PTHR12716">
    <property type="entry name" value="TRANSCRIPTION INITIATION FACTOR IIE, BETA SUBUNIT"/>
    <property type="match status" value="1"/>
</dbReference>
<dbReference type="Proteomes" id="UP000003786">
    <property type="component" value="Chromosome 3"/>
</dbReference>
<dbReference type="RefSeq" id="XP_009691386.1">
    <property type="nucleotide sequence ID" value="XM_009693091.1"/>
</dbReference>
<dbReference type="GeneID" id="20716051"/>
<gene>
    <name evidence="1" type="ORF">TOT_030000914</name>
</gene>
<sequence>MDSSLVDKSSSTVLKAYQVLRTKPRGYDDVKFMLELSNKTLAILSLLKSHELADICEILALHKYRNILLMHGISESLYWLCKLKKVKLRELSIFLKACYILRLDGKKYVKFRYIPNVRYLDAFFKEIEDVRHLKSVGDHLRFLQFLVHSDLWISEKYVKKYLRLYEHCVKHMGLMSYNHLSTFSQTQLVVDDSDEDVFDLICLNFERELSGSDMSHVRMLNNSLLCSKIRDLPTPFARVLKYFLNECRGSITPEFTVEALALLSKFYYRDTECLNKIGLCISGNIHNYSSSQLASCLNHFASLSYKHKPLIIAVSRYVAGIYVYKDLYSKFSIIASLSNLISKVKYNHISSINAVSATSNDGVSEIKKLIESDNNGFDDNAVGDSVRGSVINIVDNVDKRPRRSVLRKLRRSLPAVRESKDKEGELKYVPESTDIISVQSLSQYFSNFYSTYFNGEHPALRRLNNRRSMKQQLEKNKRGPEFEFSKCLSNVYYERKHDGNVNSSIRRIKYKMKYSGSRIVQPSTFYINQVKILKRCFLSPYVKFNADNKGWELNKGLESVVSKLVSGESLVGNNSLMYVDNKVLLKPYHQKYRFKHKTMKEFGKIMGLSNKVDGIIRYFTDNNLWSYTHKENSIVTSQPCVVDYIASVISSFSRLNYMPFSLYKSVLEVPIPRLVEVVRSDYRREGSNVNVSRFLNSVTKIVDSMRVTMMRDRSGTIVSRLEELLCSEGFVSLIAEYYAKEECVEYRLCCKLVDHMCRISFCKYLKDPAFKNGNTSNSSSSANDLHQTTRLGTIISTLCRLICIIDEKGFLDKTDFEEKSLVDIINNVVYVSWLSKLVQSKDEGFNGSIEGVSGEMSSKIYGILQKCVWKILESLERNECDTHLVQKYMDALNRYKELIKYDEEKISVVCEENGSRYLRSGEESASSVEDYYTRIMNKYKLNSGMIRSENQLLYDIKNRLMPKFVPTVIFNRNLLFSSYTYLSSMSYISSSSVVVNSAYNSSSHSQAGRNASSDQKLVTITHKGKEAPIRYVVHEIIRILAKHRRPLHTLELEKALRNIGFDGVNISTNKELFELLENNKMIDFNTTTKRLLYKNRFESVVSQETLLAYVVNNVGSSGLRVNLELLTNSASMVTWINELLKHRKIRAIRSNLSHAKGKKKCRYAGTQNQCSLYSSSKCQECYNNVDGLVLFPLGKEHFEQERYKLDHDIKSLWDSVTVPPNEDLLRDYNISQAVINFQPTQPEKRKKKESKGYGLKILLLLL</sequence>
<dbReference type="VEuPathDB" id="PiroplasmaDB:TOT_030000914"/>
<dbReference type="GO" id="GO:0001097">
    <property type="term" value="F:TFIIH-class transcription factor complex binding"/>
    <property type="evidence" value="ECO:0007669"/>
    <property type="project" value="TreeGrafter"/>
</dbReference>
<dbReference type="OMA" id="SKCQECY"/>
<dbReference type="InterPro" id="IPR016656">
    <property type="entry name" value="TFIIE-bsu"/>
</dbReference>
<dbReference type="STRING" id="869250.J4D8Y6"/>
<dbReference type="GO" id="GO:0006367">
    <property type="term" value="P:transcription initiation at RNA polymerase II promoter"/>
    <property type="evidence" value="ECO:0007669"/>
    <property type="project" value="InterPro"/>
</dbReference>
<keyword evidence="2" id="KW-1185">Reference proteome</keyword>
<name>J4D8Y6_THEOR</name>
<organism evidence="1 2">
    <name type="scientific">Theileria orientalis strain Shintoku</name>
    <dbReference type="NCBI Taxonomy" id="869250"/>
    <lineage>
        <taxon>Eukaryota</taxon>
        <taxon>Sar</taxon>
        <taxon>Alveolata</taxon>
        <taxon>Apicomplexa</taxon>
        <taxon>Aconoidasida</taxon>
        <taxon>Piroplasmida</taxon>
        <taxon>Theileriidae</taxon>
        <taxon>Theileria</taxon>
    </lineage>
</organism>
<dbReference type="EMBL" id="AP011948">
    <property type="protein sequence ID" value="BAM41085.1"/>
    <property type="molecule type" value="Genomic_DNA"/>
</dbReference>
<dbReference type="KEGG" id="tot:TOT_030000914"/>
<protein>
    <submittedName>
        <fullName evidence="1">Uncharacterized protein</fullName>
    </submittedName>
</protein>
<evidence type="ECO:0000313" key="2">
    <source>
        <dbReference type="Proteomes" id="UP000003786"/>
    </source>
</evidence>
<dbReference type="PANTHER" id="PTHR12716:SF8">
    <property type="entry name" value="TRANSCRIPTION INITIATION FACTOR IIE SUBUNIT BETA"/>
    <property type="match status" value="1"/>
</dbReference>